<proteinExistence type="predicted"/>
<evidence type="ECO:0000313" key="1">
    <source>
        <dbReference type="EMBL" id="TFK65125.1"/>
    </source>
</evidence>
<sequence length="368" mass="41016">MPRTFDMATPSGTMDASMVKEEYPGVVKHEKIEPDDNITIQKGPLNPPRIKKEEYTDDENLVQVDFTDFIPSDNEDLPDALRVRVKSDYMMYSNLWLYCELETALESLDFKGSYAISQTFSEAPNPWLHIEGLGLIGLPLSEREAKLIIQASSQTPVFDSAHAVGHSWEIEPQRLSFENSKWPTFVNETVLKLVCKGLPVGTAFSPALLCCELSKSLLYETGLHPLSHQDKPKSPGIFATIVVVLPSRFTGGEVSVSHSGQTKTFDIAPDSMLTSVVSRYIDAAHDDAPVTSGYRLALSYNLVHTSTNPLPTFLPSEDTLAEIRRVLRKWKGGLYRYQRDIVASILEHRYSSSELSHGLAALKVKMPI</sequence>
<name>A0ACD3AH98_9AGAR</name>
<evidence type="ECO:0000313" key="2">
    <source>
        <dbReference type="Proteomes" id="UP000308600"/>
    </source>
</evidence>
<organism evidence="1 2">
    <name type="scientific">Pluteus cervinus</name>
    <dbReference type="NCBI Taxonomy" id="181527"/>
    <lineage>
        <taxon>Eukaryota</taxon>
        <taxon>Fungi</taxon>
        <taxon>Dikarya</taxon>
        <taxon>Basidiomycota</taxon>
        <taxon>Agaricomycotina</taxon>
        <taxon>Agaricomycetes</taxon>
        <taxon>Agaricomycetidae</taxon>
        <taxon>Agaricales</taxon>
        <taxon>Pluteineae</taxon>
        <taxon>Pluteaceae</taxon>
        <taxon>Pluteus</taxon>
    </lineage>
</organism>
<keyword evidence="2" id="KW-1185">Reference proteome</keyword>
<dbReference type="EMBL" id="ML208447">
    <property type="protein sequence ID" value="TFK65125.1"/>
    <property type="molecule type" value="Genomic_DNA"/>
</dbReference>
<accession>A0ACD3AH98</accession>
<reference evidence="1 2" key="1">
    <citation type="journal article" date="2019" name="Nat. Ecol. Evol.">
        <title>Megaphylogeny resolves global patterns of mushroom evolution.</title>
        <authorList>
            <person name="Varga T."/>
            <person name="Krizsan K."/>
            <person name="Foldi C."/>
            <person name="Dima B."/>
            <person name="Sanchez-Garcia M."/>
            <person name="Sanchez-Ramirez S."/>
            <person name="Szollosi G.J."/>
            <person name="Szarkandi J.G."/>
            <person name="Papp V."/>
            <person name="Albert L."/>
            <person name="Andreopoulos W."/>
            <person name="Angelini C."/>
            <person name="Antonin V."/>
            <person name="Barry K.W."/>
            <person name="Bougher N.L."/>
            <person name="Buchanan P."/>
            <person name="Buyck B."/>
            <person name="Bense V."/>
            <person name="Catcheside P."/>
            <person name="Chovatia M."/>
            <person name="Cooper J."/>
            <person name="Damon W."/>
            <person name="Desjardin D."/>
            <person name="Finy P."/>
            <person name="Geml J."/>
            <person name="Haridas S."/>
            <person name="Hughes K."/>
            <person name="Justo A."/>
            <person name="Karasinski D."/>
            <person name="Kautmanova I."/>
            <person name="Kiss B."/>
            <person name="Kocsube S."/>
            <person name="Kotiranta H."/>
            <person name="LaButti K.M."/>
            <person name="Lechner B.E."/>
            <person name="Liimatainen K."/>
            <person name="Lipzen A."/>
            <person name="Lukacs Z."/>
            <person name="Mihaltcheva S."/>
            <person name="Morgado L.N."/>
            <person name="Niskanen T."/>
            <person name="Noordeloos M.E."/>
            <person name="Ohm R.A."/>
            <person name="Ortiz-Santana B."/>
            <person name="Ovrebo C."/>
            <person name="Racz N."/>
            <person name="Riley R."/>
            <person name="Savchenko A."/>
            <person name="Shiryaev A."/>
            <person name="Soop K."/>
            <person name="Spirin V."/>
            <person name="Szebenyi C."/>
            <person name="Tomsovsky M."/>
            <person name="Tulloss R.E."/>
            <person name="Uehling J."/>
            <person name="Grigoriev I.V."/>
            <person name="Vagvolgyi C."/>
            <person name="Papp T."/>
            <person name="Martin F.M."/>
            <person name="Miettinen O."/>
            <person name="Hibbett D.S."/>
            <person name="Nagy L.G."/>
        </authorList>
    </citation>
    <scope>NUCLEOTIDE SEQUENCE [LARGE SCALE GENOMIC DNA]</scope>
    <source>
        <strain evidence="1 2">NL-1719</strain>
    </source>
</reference>
<dbReference type="Proteomes" id="UP000308600">
    <property type="component" value="Unassembled WGS sequence"/>
</dbReference>
<gene>
    <name evidence="1" type="ORF">BDN72DRAFT_921404</name>
</gene>
<protein>
    <submittedName>
        <fullName evidence="1">Uncharacterized protein</fullName>
    </submittedName>
</protein>